<dbReference type="FunFam" id="1.20.58.220:FF:000004">
    <property type="entry name" value="Phosphate-specific transport system accessory protein PhoU"/>
    <property type="match status" value="1"/>
</dbReference>
<organism evidence="9 10">
    <name type="scientific">Liquorilactobacillus vini DSM 20605</name>
    <dbReference type="NCBI Taxonomy" id="1133569"/>
    <lineage>
        <taxon>Bacteria</taxon>
        <taxon>Bacillati</taxon>
        <taxon>Bacillota</taxon>
        <taxon>Bacilli</taxon>
        <taxon>Lactobacillales</taxon>
        <taxon>Lactobacillaceae</taxon>
        <taxon>Liquorilactobacillus</taxon>
    </lineage>
</organism>
<evidence type="ECO:0000256" key="3">
    <source>
        <dbReference type="ARBA" id="ARBA00011738"/>
    </source>
</evidence>
<name>A0A0R2CPK7_9LACO</name>
<keyword evidence="10" id="KW-1185">Reference proteome</keyword>
<evidence type="ECO:0000313" key="10">
    <source>
        <dbReference type="Proteomes" id="UP000051576"/>
    </source>
</evidence>
<dbReference type="OrthoDB" id="9814256at2"/>
<dbReference type="Proteomes" id="UP000051576">
    <property type="component" value="Unassembled WGS sequence"/>
</dbReference>
<gene>
    <name evidence="9" type="ORF">FD21_GL000008</name>
</gene>
<sequence length="219" mass="24665">MAKILLKQLKSLHQDFATMGLEIATALQQAAQAFRAKDQKLAQIVIDHDEKINEQEIYLEKKATQVIALQQPVSNDLRILITILKASSDLERIGDHVAKFAQAALKIPAEKKNSIIEDAITKMSQHDHQMLQKIIQAYIDNDESAAQEIAKSDLETDHYLRLIRQEAMSTMQNDPDFVSVGTEYVVVAAHLERIGDYVTNVAEWIVYTNSGKIVELGFH</sequence>
<dbReference type="PANTHER" id="PTHR42930">
    <property type="entry name" value="PHOSPHATE-SPECIFIC TRANSPORT SYSTEM ACCESSORY PROTEIN PHOU"/>
    <property type="match status" value="1"/>
</dbReference>
<dbReference type="SUPFAM" id="SSF109755">
    <property type="entry name" value="PhoU-like"/>
    <property type="match status" value="1"/>
</dbReference>
<evidence type="ECO:0000256" key="4">
    <source>
        <dbReference type="ARBA" id="ARBA00022448"/>
    </source>
</evidence>
<evidence type="ECO:0000259" key="8">
    <source>
        <dbReference type="Pfam" id="PF01895"/>
    </source>
</evidence>
<dbReference type="NCBIfam" id="TIGR02135">
    <property type="entry name" value="phoU_full"/>
    <property type="match status" value="1"/>
</dbReference>
<dbReference type="GO" id="GO:0005737">
    <property type="term" value="C:cytoplasm"/>
    <property type="evidence" value="ECO:0007669"/>
    <property type="project" value="UniProtKB-SubCell"/>
</dbReference>
<evidence type="ECO:0000256" key="5">
    <source>
        <dbReference type="ARBA" id="ARBA00022490"/>
    </source>
</evidence>
<dbReference type="AlphaFoldDB" id="A0A0R2CPK7"/>
<keyword evidence="4 7" id="KW-0813">Transport</keyword>
<dbReference type="Gene3D" id="1.20.58.220">
    <property type="entry name" value="Phosphate transport system protein phou homolog 2, domain 2"/>
    <property type="match status" value="1"/>
</dbReference>
<dbReference type="InterPro" id="IPR038078">
    <property type="entry name" value="PhoU-like_sf"/>
</dbReference>
<comment type="caution">
    <text evidence="9">The sequence shown here is derived from an EMBL/GenBank/DDBJ whole genome shotgun (WGS) entry which is preliminary data.</text>
</comment>
<dbReference type="Pfam" id="PF01895">
    <property type="entry name" value="PhoU"/>
    <property type="match status" value="2"/>
</dbReference>
<comment type="subcellular location">
    <subcellularLocation>
        <location evidence="1 7">Cytoplasm</location>
    </subcellularLocation>
</comment>
<proteinExistence type="inferred from homology"/>
<feature type="domain" description="PhoU" evidence="8">
    <location>
        <begin position="120"/>
        <end position="205"/>
    </location>
</feature>
<dbReference type="EMBL" id="AYYX01000001">
    <property type="protein sequence ID" value="KRM89715.1"/>
    <property type="molecule type" value="Genomic_DNA"/>
</dbReference>
<evidence type="ECO:0000313" key="9">
    <source>
        <dbReference type="EMBL" id="KRM89715.1"/>
    </source>
</evidence>
<dbReference type="PATRIC" id="fig|1133569.4.peg.8"/>
<feature type="domain" description="PhoU" evidence="8">
    <location>
        <begin position="18"/>
        <end position="103"/>
    </location>
</feature>
<dbReference type="RefSeq" id="WP_010580070.1">
    <property type="nucleotide sequence ID" value="NZ_AHYZ01000059.1"/>
</dbReference>
<accession>A0A0R2CPK7</accession>
<evidence type="ECO:0000256" key="6">
    <source>
        <dbReference type="ARBA" id="ARBA00022592"/>
    </source>
</evidence>
<comment type="subunit">
    <text evidence="3 7">Homodimer.</text>
</comment>
<dbReference type="InterPro" id="IPR026022">
    <property type="entry name" value="PhoU_dom"/>
</dbReference>
<dbReference type="eggNOG" id="COG0704">
    <property type="taxonomic scope" value="Bacteria"/>
</dbReference>
<keyword evidence="5 7" id="KW-0963">Cytoplasm</keyword>
<evidence type="ECO:0000256" key="7">
    <source>
        <dbReference type="PIRNR" id="PIRNR003107"/>
    </source>
</evidence>
<dbReference type="GO" id="GO:0045936">
    <property type="term" value="P:negative regulation of phosphate metabolic process"/>
    <property type="evidence" value="ECO:0007669"/>
    <property type="project" value="InterPro"/>
</dbReference>
<dbReference type="InterPro" id="IPR028366">
    <property type="entry name" value="PhoU"/>
</dbReference>
<protein>
    <recommendedName>
        <fullName evidence="7">Phosphate-specific transport system accessory protein PhoU</fullName>
    </recommendedName>
</protein>
<dbReference type="GO" id="GO:0030643">
    <property type="term" value="P:intracellular phosphate ion homeostasis"/>
    <property type="evidence" value="ECO:0007669"/>
    <property type="project" value="InterPro"/>
</dbReference>
<comment type="function">
    <text evidence="7">Plays a role in the regulation of phosphate uptake.</text>
</comment>
<dbReference type="GO" id="GO:0006817">
    <property type="term" value="P:phosphate ion transport"/>
    <property type="evidence" value="ECO:0007669"/>
    <property type="project" value="UniProtKB-KW"/>
</dbReference>
<evidence type="ECO:0000256" key="1">
    <source>
        <dbReference type="ARBA" id="ARBA00004496"/>
    </source>
</evidence>
<dbReference type="PIRSF" id="PIRSF003107">
    <property type="entry name" value="PhoU"/>
    <property type="match status" value="1"/>
</dbReference>
<evidence type="ECO:0000256" key="2">
    <source>
        <dbReference type="ARBA" id="ARBA00008107"/>
    </source>
</evidence>
<dbReference type="PANTHER" id="PTHR42930:SF3">
    <property type="entry name" value="PHOSPHATE-SPECIFIC TRANSPORT SYSTEM ACCESSORY PROTEIN PHOU"/>
    <property type="match status" value="1"/>
</dbReference>
<keyword evidence="6 7" id="KW-0592">Phosphate transport</keyword>
<dbReference type="STRING" id="1133569.FD21_GL000008"/>
<reference evidence="9 10" key="1">
    <citation type="journal article" date="2015" name="Genome Announc.">
        <title>Expanding the biotechnology potential of lactobacilli through comparative genomics of 213 strains and associated genera.</title>
        <authorList>
            <person name="Sun Z."/>
            <person name="Harris H.M."/>
            <person name="McCann A."/>
            <person name="Guo C."/>
            <person name="Argimon S."/>
            <person name="Zhang W."/>
            <person name="Yang X."/>
            <person name="Jeffery I.B."/>
            <person name="Cooney J.C."/>
            <person name="Kagawa T.F."/>
            <person name="Liu W."/>
            <person name="Song Y."/>
            <person name="Salvetti E."/>
            <person name="Wrobel A."/>
            <person name="Rasinkangas P."/>
            <person name="Parkhill J."/>
            <person name="Rea M.C."/>
            <person name="O'Sullivan O."/>
            <person name="Ritari J."/>
            <person name="Douillard F.P."/>
            <person name="Paul Ross R."/>
            <person name="Yang R."/>
            <person name="Briner A.E."/>
            <person name="Felis G.E."/>
            <person name="de Vos W.M."/>
            <person name="Barrangou R."/>
            <person name="Klaenhammer T.R."/>
            <person name="Caufield P.W."/>
            <person name="Cui Y."/>
            <person name="Zhang H."/>
            <person name="O'Toole P.W."/>
        </authorList>
    </citation>
    <scope>NUCLEOTIDE SEQUENCE [LARGE SCALE GENOMIC DNA]</scope>
    <source>
        <strain evidence="9 10">DSM 20605</strain>
    </source>
</reference>
<comment type="similarity">
    <text evidence="2 7">Belongs to the PhoU family.</text>
</comment>